<feature type="compositionally biased region" description="Acidic residues" evidence="2">
    <location>
        <begin position="561"/>
        <end position="580"/>
    </location>
</feature>
<gene>
    <name evidence="3" type="ORF">MKW98_010523</name>
</gene>
<feature type="region of interest" description="Disordered" evidence="2">
    <location>
        <begin position="533"/>
        <end position="580"/>
    </location>
</feature>
<accession>A0AAD4S267</accession>
<feature type="coiled-coil region" evidence="1">
    <location>
        <begin position="482"/>
        <end position="509"/>
    </location>
</feature>
<evidence type="ECO:0000313" key="4">
    <source>
        <dbReference type="Proteomes" id="UP001202328"/>
    </source>
</evidence>
<organism evidence="3 4">
    <name type="scientific">Papaver atlanticum</name>
    <dbReference type="NCBI Taxonomy" id="357466"/>
    <lineage>
        <taxon>Eukaryota</taxon>
        <taxon>Viridiplantae</taxon>
        <taxon>Streptophyta</taxon>
        <taxon>Embryophyta</taxon>
        <taxon>Tracheophyta</taxon>
        <taxon>Spermatophyta</taxon>
        <taxon>Magnoliopsida</taxon>
        <taxon>Ranunculales</taxon>
        <taxon>Papaveraceae</taxon>
        <taxon>Papaveroideae</taxon>
        <taxon>Papaver</taxon>
    </lineage>
</organism>
<proteinExistence type="predicted"/>
<feature type="region of interest" description="Disordered" evidence="2">
    <location>
        <begin position="65"/>
        <end position="92"/>
    </location>
</feature>
<keyword evidence="1" id="KW-0175">Coiled coil</keyword>
<dbReference type="EMBL" id="JAJJMB010014886">
    <property type="protein sequence ID" value="KAI3857109.1"/>
    <property type="molecule type" value="Genomic_DNA"/>
</dbReference>
<evidence type="ECO:0000256" key="2">
    <source>
        <dbReference type="SAM" id="MobiDB-lite"/>
    </source>
</evidence>
<keyword evidence="4" id="KW-1185">Reference proteome</keyword>
<comment type="caution">
    <text evidence="3">The sequence shown here is derived from an EMBL/GenBank/DDBJ whole genome shotgun (WGS) entry which is preliminary data.</text>
</comment>
<feature type="compositionally biased region" description="Polar residues" evidence="2">
    <location>
        <begin position="216"/>
        <end position="252"/>
    </location>
</feature>
<dbReference type="AlphaFoldDB" id="A0AAD4S267"/>
<feature type="compositionally biased region" description="Low complexity" evidence="2">
    <location>
        <begin position="177"/>
        <end position="204"/>
    </location>
</feature>
<protein>
    <submittedName>
        <fullName evidence="3">Uncharacterized protein</fullName>
    </submittedName>
</protein>
<feature type="compositionally biased region" description="Acidic residues" evidence="2">
    <location>
        <begin position="534"/>
        <end position="545"/>
    </location>
</feature>
<evidence type="ECO:0000256" key="1">
    <source>
        <dbReference type="SAM" id="Coils"/>
    </source>
</evidence>
<dbReference type="Proteomes" id="UP001202328">
    <property type="component" value="Unassembled WGS sequence"/>
</dbReference>
<reference evidence="3" key="1">
    <citation type="submission" date="2022-04" db="EMBL/GenBank/DDBJ databases">
        <title>A functionally conserved STORR gene fusion in Papaver species that diverged 16.8 million years ago.</title>
        <authorList>
            <person name="Catania T."/>
        </authorList>
    </citation>
    <scope>NUCLEOTIDE SEQUENCE</scope>
    <source>
        <strain evidence="3">S-188037</strain>
    </source>
</reference>
<feature type="region of interest" description="Disordered" evidence="2">
    <location>
        <begin position="153"/>
        <end position="263"/>
    </location>
</feature>
<evidence type="ECO:0000313" key="3">
    <source>
        <dbReference type="EMBL" id="KAI3857109.1"/>
    </source>
</evidence>
<name>A0AAD4S267_9MAGN</name>
<sequence length="580" mass="65336">MARDLFFGDSALRRKYESTSKNQKVQKRGAKAPLAALVNPMEGQEHQMNDLSSFLQAAQSTVHDESGVGRTGRVLPSHAPIESPVHGGRGGGRTRLVLPSRSPIESHVHEGRAGGISRAVQPIESPLNNDFLLTPRRSPIGHRTRVHRNLEKEYNGLHSPMRTQGRHSVPPPAENEIQQPIQSSASHQSQHNALRSSSSQQSHRSQQRKNLRDSPAENNNFSQPNRSRSASNSPVANNEDVGNSLQEGQPQRTTRKKTTNLAVAKRGKEKVSVAVFKENFCGHYRHELINSIGSWVRQRDNCPVTYDKFDDMPEQKIARVIQNFRDHFILDPDDDVAVKAIKDVMRNAYKAYMHKLHLAYQKDGGDGFAESDGHLEALAHMCAHFTTDEFKKNSERGRLAAAAKQLNGINHSNGNKSFTSIEYELVYIMPSSIVLKKMKAMKEDEDRGETNDTPEEIFNKVRNAGCSGKRRRKAHPTNYSLYQKKEEEMAELKVRMASLEQENKRLKKETGPKATKKWLNEYLVKVGMLAMELSSEDDAEDDDEDANMHGSQINEHRDAFEGSDMETEEEDIEAFADEEE</sequence>